<evidence type="ECO:0000313" key="1">
    <source>
        <dbReference type="EMBL" id="MPC62647.1"/>
    </source>
</evidence>
<reference evidence="1 2" key="1">
    <citation type="submission" date="2019-05" db="EMBL/GenBank/DDBJ databases">
        <title>Another draft genome of Portunus trituberculatus and its Hox gene families provides insights of decapod evolution.</title>
        <authorList>
            <person name="Jeong J.-H."/>
            <person name="Song I."/>
            <person name="Kim S."/>
            <person name="Choi T."/>
            <person name="Kim D."/>
            <person name="Ryu S."/>
            <person name="Kim W."/>
        </authorList>
    </citation>
    <scope>NUCLEOTIDE SEQUENCE [LARGE SCALE GENOMIC DNA]</scope>
    <source>
        <tissue evidence="1">Muscle</tissue>
    </source>
</reference>
<dbReference type="AlphaFoldDB" id="A0A5B7GZZ1"/>
<protein>
    <submittedName>
        <fullName evidence="1">Uncharacterized protein</fullName>
    </submittedName>
</protein>
<proteinExistence type="predicted"/>
<organism evidence="1 2">
    <name type="scientific">Portunus trituberculatus</name>
    <name type="common">Swimming crab</name>
    <name type="synonym">Neptunus trituberculatus</name>
    <dbReference type="NCBI Taxonomy" id="210409"/>
    <lineage>
        <taxon>Eukaryota</taxon>
        <taxon>Metazoa</taxon>
        <taxon>Ecdysozoa</taxon>
        <taxon>Arthropoda</taxon>
        <taxon>Crustacea</taxon>
        <taxon>Multicrustacea</taxon>
        <taxon>Malacostraca</taxon>
        <taxon>Eumalacostraca</taxon>
        <taxon>Eucarida</taxon>
        <taxon>Decapoda</taxon>
        <taxon>Pleocyemata</taxon>
        <taxon>Brachyura</taxon>
        <taxon>Eubrachyura</taxon>
        <taxon>Portunoidea</taxon>
        <taxon>Portunidae</taxon>
        <taxon>Portuninae</taxon>
        <taxon>Portunus</taxon>
    </lineage>
</organism>
<name>A0A5B7GZZ1_PORTR</name>
<evidence type="ECO:0000313" key="2">
    <source>
        <dbReference type="Proteomes" id="UP000324222"/>
    </source>
</evidence>
<gene>
    <name evidence="1" type="ORF">E2C01_056736</name>
</gene>
<keyword evidence="2" id="KW-1185">Reference proteome</keyword>
<accession>A0A5B7GZZ1</accession>
<dbReference type="EMBL" id="VSRR010019911">
    <property type="protein sequence ID" value="MPC62647.1"/>
    <property type="molecule type" value="Genomic_DNA"/>
</dbReference>
<sequence length="99" mass="11368">MAEYFQRCTQQALDCNLRCPECDSDLSDYMILRKAIVGLSNPTLKKELFLQYAMYSDVDKPRVCHTKQQSETPYVFVVPVLAMKSGVRRPGLSRLVCQM</sequence>
<dbReference type="Proteomes" id="UP000324222">
    <property type="component" value="Unassembled WGS sequence"/>
</dbReference>
<comment type="caution">
    <text evidence="1">The sequence shown here is derived from an EMBL/GenBank/DDBJ whole genome shotgun (WGS) entry which is preliminary data.</text>
</comment>